<dbReference type="AlphaFoldDB" id="A0A382PWC7"/>
<feature type="transmembrane region" description="Helical" evidence="1">
    <location>
        <begin position="146"/>
        <end position="164"/>
    </location>
</feature>
<dbReference type="Gene3D" id="1.10.3730.20">
    <property type="match status" value="1"/>
</dbReference>
<accession>A0A382PWC7</accession>
<evidence type="ECO:0000256" key="1">
    <source>
        <dbReference type="SAM" id="Phobius"/>
    </source>
</evidence>
<feature type="transmembrane region" description="Helical" evidence="1">
    <location>
        <begin position="176"/>
        <end position="197"/>
    </location>
</feature>
<organism evidence="3">
    <name type="scientific">marine metagenome</name>
    <dbReference type="NCBI Taxonomy" id="408172"/>
    <lineage>
        <taxon>unclassified sequences</taxon>
        <taxon>metagenomes</taxon>
        <taxon>ecological metagenomes</taxon>
    </lineage>
</organism>
<name>A0A382PWC7_9ZZZZ</name>
<dbReference type="InterPro" id="IPR000620">
    <property type="entry name" value="EamA_dom"/>
</dbReference>
<feature type="domain" description="EamA" evidence="2">
    <location>
        <begin position="7"/>
        <end position="135"/>
    </location>
</feature>
<feature type="transmembrane region" description="Helical" evidence="1">
    <location>
        <begin position="89"/>
        <end position="113"/>
    </location>
</feature>
<feature type="transmembrane region" description="Helical" evidence="1">
    <location>
        <begin position="65"/>
        <end position="83"/>
    </location>
</feature>
<feature type="transmembrane region" description="Helical" evidence="1">
    <location>
        <begin position="35"/>
        <end position="53"/>
    </location>
</feature>
<dbReference type="Pfam" id="PF00892">
    <property type="entry name" value="EamA"/>
    <property type="match status" value="1"/>
</dbReference>
<evidence type="ECO:0000259" key="2">
    <source>
        <dbReference type="Pfam" id="PF00892"/>
    </source>
</evidence>
<dbReference type="GO" id="GO:0016020">
    <property type="term" value="C:membrane"/>
    <property type="evidence" value="ECO:0007669"/>
    <property type="project" value="InterPro"/>
</dbReference>
<reference evidence="3" key="1">
    <citation type="submission" date="2018-05" db="EMBL/GenBank/DDBJ databases">
        <authorList>
            <person name="Lanie J.A."/>
            <person name="Ng W.-L."/>
            <person name="Kazmierczak K.M."/>
            <person name="Andrzejewski T.M."/>
            <person name="Davidsen T.M."/>
            <person name="Wayne K.J."/>
            <person name="Tettelin H."/>
            <person name="Glass J.I."/>
            <person name="Rusch D."/>
            <person name="Podicherti R."/>
            <person name="Tsui H.-C.T."/>
            <person name="Winkler M.E."/>
        </authorList>
    </citation>
    <scope>NUCLEOTIDE SEQUENCE</scope>
</reference>
<feature type="transmembrane region" description="Helical" evidence="1">
    <location>
        <begin position="120"/>
        <end position="140"/>
    </location>
</feature>
<dbReference type="EMBL" id="UINC01110253">
    <property type="protein sequence ID" value="SVC77634.1"/>
    <property type="molecule type" value="Genomic_DNA"/>
</dbReference>
<proteinExistence type="predicted"/>
<evidence type="ECO:0000313" key="3">
    <source>
        <dbReference type="EMBL" id="SVC77634.1"/>
    </source>
</evidence>
<dbReference type="InterPro" id="IPR037185">
    <property type="entry name" value="EmrE-like"/>
</dbReference>
<keyword evidence="1" id="KW-0472">Membrane</keyword>
<keyword evidence="1" id="KW-1133">Transmembrane helix</keyword>
<gene>
    <name evidence="3" type="ORF">METZ01_LOCUS330488</name>
</gene>
<dbReference type="SUPFAM" id="SSF103481">
    <property type="entry name" value="Multidrug resistance efflux transporter EmrE"/>
    <property type="match status" value="1"/>
</dbReference>
<keyword evidence="1" id="KW-0812">Transmembrane</keyword>
<protein>
    <recommendedName>
        <fullName evidence="2">EamA domain-containing protein</fullName>
    </recommendedName>
</protein>
<feature type="non-terminal residue" evidence="3">
    <location>
        <position position="212"/>
    </location>
</feature>
<sequence length="212" mass="22241">MSASLGFAVAAALFFGLSAIPAKRGLSHADPQAGALISIAAVVATFSLTSPWWMQSSDWFGPGFWWFVATGLVNPMLSIYFTLESMNRAGVTVASTLAATSPLFAAFTAILLLGETMTTVIMVGTVVTMAGVMSLTWTPGTGVTRVMRIALVFATAASIIRGLVNTTGKIGLDLLPNAMMAGFLSYTVGGLGVLLIYRIRHGRLPLHVPRTG</sequence>